<proteinExistence type="predicted"/>
<dbReference type="SMART" id="SM00398">
    <property type="entry name" value="HMG"/>
    <property type="match status" value="1"/>
</dbReference>
<dbReference type="SUPFAM" id="SSF47095">
    <property type="entry name" value="HMG-box"/>
    <property type="match status" value="1"/>
</dbReference>
<dbReference type="GO" id="GO:0005634">
    <property type="term" value="C:nucleus"/>
    <property type="evidence" value="ECO:0007669"/>
    <property type="project" value="UniProtKB-UniRule"/>
</dbReference>
<dbReference type="OrthoDB" id="6247875at2759"/>
<dbReference type="PROSITE" id="PS50118">
    <property type="entry name" value="HMG_BOX_2"/>
    <property type="match status" value="1"/>
</dbReference>
<keyword evidence="2" id="KW-0804">Transcription</keyword>
<evidence type="ECO:0000313" key="7">
    <source>
        <dbReference type="Proteomes" id="UP000467700"/>
    </source>
</evidence>
<evidence type="ECO:0000313" key="6">
    <source>
        <dbReference type="EMBL" id="CAA7267238.1"/>
    </source>
</evidence>
<dbReference type="Proteomes" id="UP000467700">
    <property type="component" value="Unassembled WGS sequence"/>
</dbReference>
<feature type="compositionally biased region" description="Low complexity" evidence="4">
    <location>
        <begin position="99"/>
        <end position="110"/>
    </location>
</feature>
<evidence type="ECO:0000256" key="2">
    <source>
        <dbReference type="ARBA" id="ARBA00023163"/>
    </source>
</evidence>
<dbReference type="GO" id="GO:0000978">
    <property type="term" value="F:RNA polymerase II cis-regulatory region sequence-specific DNA binding"/>
    <property type="evidence" value="ECO:0007669"/>
    <property type="project" value="TreeGrafter"/>
</dbReference>
<comment type="caution">
    <text evidence="6">The sequence shown here is derived from an EMBL/GenBank/DDBJ whole genome shotgun (WGS) entry which is preliminary data.</text>
</comment>
<keyword evidence="1 3" id="KW-0238">DNA-binding</keyword>
<dbReference type="EMBL" id="CACVBS010000058">
    <property type="protein sequence ID" value="CAA7267238.1"/>
    <property type="molecule type" value="Genomic_DNA"/>
</dbReference>
<keyword evidence="3" id="KW-0539">Nucleus</keyword>
<dbReference type="CDD" id="cd01389">
    <property type="entry name" value="HMG-box_ROX1-like"/>
    <property type="match status" value="1"/>
</dbReference>
<evidence type="ECO:0000256" key="4">
    <source>
        <dbReference type="SAM" id="MobiDB-lite"/>
    </source>
</evidence>
<organism evidence="6 7">
    <name type="scientific">Cyclocybe aegerita</name>
    <name type="common">Black poplar mushroom</name>
    <name type="synonym">Agrocybe aegerita</name>
    <dbReference type="NCBI Taxonomy" id="1973307"/>
    <lineage>
        <taxon>Eukaryota</taxon>
        <taxon>Fungi</taxon>
        <taxon>Dikarya</taxon>
        <taxon>Basidiomycota</taxon>
        <taxon>Agaricomycotina</taxon>
        <taxon>Agaricomycetes</taxon>
        <taxon>Agaricomycetidae</taxon>
        <taxon>Agaricales</taxon>
        <taxon>Agaricineae</taxon>
        <taxon>Bolbitiaceae</taxon>
        <taxon>Cyclocybe</taxon>
    </lineage>
</organism>
<keyword evidence="7" id="KW-1185">Reference proteome</keyword>
<evidence type="ECO:0000256" key="3">
    <source>
        <dbReference type="PROSITE-ProRule" id="PRU00267"/>
    </source>
</evidence>
<reference evidence="6 7" key="1">
    <citation type="submission" date="2020-01" db="EMBL/GenBank/DDBJ databases">
        <authorList>
            <person name="Gupta K D."/>
        </authorList>
    </citation>
    <scope>NUCLEOTIDE SEQUENCE [LARGE SCALE GENOMIC DNA]</scope>
</reference>
<dbReference type="PANTHER" id="PTHR10270:SF161">
    <property type="entry name" value="SEX-DETERMINING REGION Y PROTEIN"/>
    <property type="match status" value="1"/>
</dbReference>
<protein>
    <recommendedName>
        <fullName evidence="5">HMG box domain-containing protein</fullName>
    </recommendedName>
</protein>
<dbReference type="AlphaFoldDB" id="A0A8S0W8Y9"/>
<dbReference type="GO" id="GO:0001228">
    <property type="term" value="F:DNA-binding transcription activator activity, RNA polymerase II-specific"/>
    <property type="evidence" value="ECO:0007669"/>
    <property type="project" value="TreeGrafter"/>
</dbReference>
<dbReference type="Gene3D" id="1.10.30.10">
    <property type="entry name" value="High mobility group box domain"/>
    <property type="match status" value="1"/>
</dbReference>
<name>A0A8S0W8Y9_CYCAE</name>
<sequence>MPVFRNVRPSRQSGRLGKQVPVIYDKDGWPITDGVDVTSEITSPSISSHSPSLESHRTVGPGHTHRYSPYARRSASPLVGQEHSPPGVVPSDVPFCSTPPSASSLPALPARKSTHTRRKDPAHIPRPRNAFIFFRSWYITEGASGNEGQQNELSKHAGKVWNRMSEEGKRPFVELAIKEKREHTERYPDYVYAPGGCRGSAKAKARAANARRPAASAPRRKTAVAPPKTWEKEDTPEEEETLEVAYSPLPRSPRVRRAAAQRAERRIAMSPSPSPESTPTPSVAPTPKQMVKSASAPPGLPEQDDFVPTDEIPVLVLNPPEEEFKVFREVPIKSAAKLKPDAQEPQFDMTIRPFHYDCPGVQFAGFKPYANPAKLHSYLPAISSITSNPGSTSPLVNGVPHALPPVPLIPTSPSPVSPNVRCSSPASSAPPNFLLRLRSATAQLLSQPPTTHQFYELANNPNQGSDCGDVQMDFESSSSSDGEEEWAYSTDAPIFTPREYAVPAAREIWEAEQAQLREMEEMYVDFDAVAVVT</sequence>
<accession>A0A8S0W8Y9</accession>
<dbReference type="InterPro" id="IPR050140">
    <property type="entry name" value="SRY-related_HMG-box_TF-like"/>
</dbReference>
<gene>
    <name evidence="6" type="ORF">AAE3_LOCUS9474</name>
</gene>
<dbReference type="Pfam" id="PF00505">
    <property type="entry name" value="HMG_box"/>
    <property type="match status" value="1"/>
</dbReference>
<feature type="domain" description="HMG box" evidence="5">
    <location>
        <begin position="124"/>
        <end position="191"/>
    </location>
</feature>
<evidence type="ECO:0000259" key="5">
    <source>
        <dbReference type="PROSITE" id="PS50118"/>
    </source>
</evidence>
<feature type="compositionally biased region" description="Low complexity" evidence="4">
    <location>
        <begin position="40"/>
        <end position="53"/>
    </location>
</feature>
<feature type="compositionally biased region" description="Pro residues" evidence="4">
    <location>
        <begin position="272"/>
        <end position="284"/>
    </location>
</feature>
<feature type="compositionally biased region" description="Low complexity" evidence="4">
    <location>
        <begin position="200"/>
        <end position="217"/>
    </location>
</feature>
<evidence type="ECO:0000256" key="1">
    <source>
        <dbReference type="ARBA" id="ARBA00023125"/>
    </source>
</evidence>
<dbReference type="InterPro" id="IPR009071">
    <property type="entry name" value="HMG_box_dom"/>
</dbReference>
<feature type="DNA-binding region" description="HMG box" evidence="3">
    <location>
        <begin position="124"/>
        <end position="191"/>
    </location>
</feature>
<feature type="region of interest" description="Disordered" evidence="4">
    <location>
        <begin position="189"/>
        <end position="306"/>
    </location>
</feature>
<dbReference type="GO" id="GO:0030154">
    <property type="term" value="P:cell differentiation"/>
    <property type="evidence" value="ECO:0007669"/>
    <property type="project" value="TreeGrafter"/>
</dbReference>
<dbReference type="InterPro" id="IPR036910">
    <property type="entry name" value="HMG_box_dom_sf"/>
</dbReference>
<feature type="region of interest" description="Disordered" evidence="4">
    <location>
        <begin position="40"/>
        <end position="124"/>
    </location>
</feature>
<dbReference type="PANTHER" id="PTHR10270">
    <property type="entry name" value="SOX TRANSCRIPTION FACTOR"/>
    <property type="match status" value="1"/>
</dbReference>